<reference evidence="4 5" key="1">
    <citation type="submission" date="2019-08" db="EMBL/GenBank/DDBJ databases">
        <title>Draft genome sequences of two oriental melons (Cucumis melo L. var makuwa).</title>
        <authorList>
            <person name="Kwon S.-Y."/>
        </authorList>
    </citation>
    <scope>NUCLEOTIDE SEQUENCE [LARGE SCALE GENOMIC DNA]</scope>
    <source>
        <strain evidence="5">cv. Chang Bougi</strain>
        <strain evidence="4">cv. SW 3</strain>
        <tissue evidence="3">Leaf</tissue>
    </source>
</reference>
<evidence type="ECO:0000259" key="1">
    <source>
        <dbReference type="Pfam" id="PF07727"/>
    </source>
</evidence>
<sequence>MTPQEAWDGCKPSVDRFKVFGCIAYAHIPDEKRRKLDDKEDILEQKTVLENLEDSNESLSPQLEDLVQQSVKLEATESQTGATSCSRSQRVRRRPAWMEDYEQAMHEEIKSIEKSNTWKLSELSRGQKSIGVKWAYKTKLNKDSQVNKYKARLVRKGYKQQIGIDYNEVFAPVARHDTI</sequence>
<organism evidence="3 5">
    <name type="scientific">Cucumis melo var. makuwa</name>
    <name type="common">Oriental melon</name>
    <dbReference type="NCBI Taxonomy" id="1194695"/>
    <lineage>
        <taxon>Eukaryota</taxon>
        <taxon>Viridiplantae</taxon>
        <taxon>Streptophyta</taxon>
        <taxon>Embryophyta</taxon>
        <taxon>Tracheophyta</taxon>
        <taxon>Spermatophyta</taxon>
        <taxon>Magnoliopsida</taxon>
        <taxon>eudicotyledons</taxon>
        <taxon>Gunneridae</taxon>
        <taxon>Pentapetalae</taxon>
        <taxon>rosids</taxon>
        <taxon>fabids</taxon>
        <taxon>Cucurbitales</taxon>
        <taxon>Cucurbitaceae</taxon>
        <taxon>Benincaseae</taxon>
        <taxon>Cucumis</taxon>
    </lineage>
</organism>
<dbReference type="EMBL" id="SSTD01014872">
    <property type="protein sequence ID" value="TYK03690.1"/>
    <property type="molecule type" value="Genomic_DNA"/>
</dbReference>
<name>A0A5D3BX40_CUCMM</name>
<dbReference type="InterPro" id="IPR013103">
    <property type="entry name" value="RVT_2"/>
</dbReference>
<feature type="domain" description="Reverse transcriptase Ty1/copia-type" evidence="1">
    <location>
        <begin position="116"/>
        <end position="179"/>
    </location>
</feature>
<dbReference type="Proteomes" id="UP000321947">
    <property type="component" value="Unassembled WGS sequence"/>
</dbReference>
<evidence type="ECO:0000313" key="5">
    <source>
        <dbReference type="Proteomes" id="UP000321947"/>
    </source>
</evidence>
<dbReference type="Pfam" id="PF07727">
    <property type="entry name" value="RVT_2"/>
    <property type="match status" value="1"/>
</dbReference>
<dbReference type="EMBL" id="SSTE01019309">
    <property type="protein sequence ID" value="KAA0036715.1"/>
    <property type="molecule type" value="Genomic_DNA"/>
</dbReference>
<proteinExistence type="predicted"/>
<dbReference type="STRING" id="1194695.A0A5D3BX40"/>
<comment type="caution">
    <text evidence="3">The sequence shown here is derived from an EMBL/GenBank/DDBJ whole genome shotgun (WGS) entry which is preliminary data.</text>
</comment>
<evidence type="ECO:0000313" key="4">
    <source>
        <dbReference type="Proteomes" id="UP000321393"/>
    </source>
</evidence>
<accession>A0A5D3BX40</accession>
<evidence type="ECO:0000313" key="2">
    <source>
        <dbReference type="EMBL" id="KAA0036715.1"/>
    </source>
</evidence>
<gene>
    <name evidence="3" type="ORF">E5676_scaffold863G00520</name>
    <name evidence="2" type="ORF">E6C27_scaffold510G00660</name>
</gene>
<dbReference type="Proteomes" id="UP000321393">
    <property type="component" value="Unassembled WGS sequence"/>
</dbReference>
<evidence type="ECO:0000313" key="3">
    <source>
        <dbReference type="EMBL" id="TYK03690.1"/>
    </source>
</evidence>
<protein>
    <submittedName>
        <fullName evidence="3">Retrovirus-related Pol polyprotein from transposon TNT 1-94</fullName>
    </submittedName>
</protein>
<dbReference type="OrthoDB" id="1749346at2759"/>
<dbReference type="AlphaFoldDB" id="A0A5D3BX40"/>